<dbReference type="PRINTS" id="PR00455">
    <property type="entry name" value="HTHTETR"/>
</dbReference>
<dbReference type="SUPFAM" id="SSF48498">
    <property type="entry name" value="Tetracyclin repressor-like, C-terminal domain"/>
    <property type="match status" value="1"/>
</dbReference>
<dbReference type="EMBL" id="CP054929">
    <property type="protein sequence ID" value="QKW50579.1"/>
    <property type="molecule type" value="Genomic_DNA"/>
</dbReference>
<accession>A0A7H8N818</accession>
<keyword evidence="2 4" id="KW-0238">DNA-binding</keyword>
<dbReference type="InterPro" id="IPR036271">
    <property type="entry name" value="Tet_transcr_reg_TetR-rel_C_sf"/>
</dbReference>
<feature type="DNA-binding region" description="H-T-H motif" evidence="4">
    <location>
        <begin position="48"/>
        <end position="67"/>
    </location>
</feature>
<protein>
    <submittedName>
        <fullName evidence="7">TetR/AcrR family transcriptional regulator</fullName>
    </submittedName>
</protein>
<feature type="region of interest" description="Disordered" evidence="5">
    <location>
        <begin position="1"/>
        <end position="25"/>
    </location>
</feature>
<dbReference type="Pfam" id="PF00440">
    <property type="entry name" value="TetR_N"/>
    <property type="match status" value="1"/>
</dbReference>
<dbReference type="GO" id="GO:0000976">
    <property type="term" value="F:transcription cis-regulatory region binding"/>
    <property type="evidence" value="ECO:0007669"/>
    <property type="project" value="TreeGrafter"/>
</dbReference>
<dbReference type="Proteomes" id="UP000509303">
    <property type="component" value="Chromosome"/>
</dbReference>
<evidence type="ECO:0000256" key="2">
    <source>
        <dbReference type="ARBA" id="ARBA00023125"/>
    </source>
</evidence>
<keyword evidence="8" id="KW-1185">Reference proteome</keyword>
<dbReference type="InterPro" id="IPR009057">
    <property type="entry name" value="Homeodomain-like_sf"/>
</dbReference>
<feature type="domain" description="HTH tetR-type" evidence="6">
    <location>
        <begin position="25"/>
        <end position="85"/>
    </location>
</feature>
<sequence>MVREGDTAAAGGAARPGAPRRRDAQRNRARLVEAASALFDEVGTEAAAMNDIARRAGVGPGTLWRHFPDKETLTAEVVGQSLDDLADLAGELLAAPDQPDALARWVAALVRHITRYRGLATSYAQAARAADGPLGARCQAVERAATELVAHARERGQVRADLTAAELVQLATAVAWAAETAAGPTDPTRLLDLVFDGVRPR</sequence>
<dbReference type="Pfam" id="PF21597">
    <property type="entry name" value="TetR_C_43"/>
    <property type="match status" value="1"/>
</dbReference>
<dbReference type="InterPro" id="IPR049445">
    <property type="entry name" value="TetR_SbtR-like_C"/>
</dbReference>
<evidence type="ECO:0000259" key="6">
    <source>
        <dbReference type="PROSITE" id="PS50977"/>
    </source>
</evidence>
<dbReference type="RefSeq" id="WP_176162314.1">
    <property type="nucleotide sequence ID" value="NZ_CP054929.1"/>
</dbReference>
<name>A0A7H8N818_9ACTN</name>
<dbReference type="PROSITE" id="PS50977">
    <property type="entry name" value="HTH_TETR_2"/>
    <property type="match status" value="1"/>
</dbReference>
<organism evidence="7 8">
    <name type="scientific">Streptomyces buecherae</name>
    <dbReference type="NCBI Taxonomy" id="2763006"/>
    <lineage>
        <taxon>Bacteria</taxon>
        <taxon>Bacillati</taxon>
        <taxon>Actinomycetota</taxon>
        <taxon>Actinomycetes</taxon>
        <taxon>Kitasatosporales</taxon>
        <taxon>Streptomycetaceae</taxon>
        <taxon>Streptomyces</taxon>
    </lineage>
</organism>
<dbReference type="AlphaFoldDB" id="A0A7H8N818"/>
<evidence type="ECO:0000313" key="7">
    <source>
        <dbReference type="EMBL" id="QKW50579.1"/>
    </source>
</evidence>
<keyword evidence="3" id="KW-0804">Transcription</keyword>
<evidence type="ECO:0000256" key="3">
    <source>
        <dbReference type="ARBA" id="ARBA00023163"/>
    </source>
</evidence>
<dbReference type="Gene3D" id="1.10.357.10">
    <property type="entry name" value="Tetracycline Repressor, domain 2"/>
    <property type="match status" value="1"/>
</dbReference>
<dbReference type="SUPFAM" id="SSF46689">
    <property type="entry name" value="Homeodomain-like"/>
    <property type="match status" value="1"/>
</dbReference>
<gene>
    <name evidence="7" type="ORF">HUT08_14725</name>
</gene>
<dbReference type="PANTHER" id="PTHR30055">
    <property type="entry name" value="HTH-TYPE TRANSCRIPTIONAL REGULATOR RUTR"/>
    <property type="match status" value="1"/>
</dbReference>
<reference evidence="7 8" key="1">
    <citation type="submission" date="2020-06" db="EMBL/GenBank/DDBJ databases">
        <title>Genome mining for natural products.</title>
        <authorList>
            <person name="Zhang B."/>
            <person name="Shi J."/>
            <person name="Ge H."/>
        </authorList>
    </citation>
    <scope>NUCLEOTIDE SEQUENCE [LARGE SCALE GENOMIC DNA]</scope>
    <source>
        <strain evidence="7 8">NA00687</strain>
    </source>
</reference>
<evidence type="ECO:0000256" key="5">
    <source>
        <dbReference type="SAM" id="MobiDB-lite"/>
    </source>
</evidence>
<dbReference type="PANTHER" id="PTHR30055:SF234">
    <property type="entry name" value="HTH-TYPE TRANSCRIPTIONAL REGULATOR BETI"/>
    <property type="match status" value="1"/>
</dbReference>
<keyword evidence="1" id="KW-0805">Transcription regulation</keyword>
<dbReference type="GO" id="GO:0003700">
    <property type="term" value="F:DNA-binding transcription factor activity"/>
    <property type="evidence" value="ECO:0007669"/>
    <property type="project" value="TreeGrafter"/>
</dbReference>
<evidence type="ECO:0000313" key="8">
    <source>
        <dbReference type="Proteomes" id="UP000509303"/>
    </source>
</evidence>
<evidence type="ECO:0000256" key="4">
    <source>
        <dbReference type="PROSITE-ProRule" id="PRU00335"/>
    </source>
</evidence>
<dbReference type="InterPro" id="IPR001647">
    <property type="entry name" value="HTH_TetR"/>
</dbReference>
<feature type="compositionally biased region" description="Low complexity" evidence="5">
    <location>
        <begin position="7"/>
        <end position="17"/>
    </location>
</feature>
<dbReference type="InterPro" id="IPR050109">
    <property type="entry name" value="HTH-type_TetR-like_transc_reg"/>
</dbReference>
<proteinExistence type="predicted"/>
<evidence type="ECO:0000256" key="1">
    <source>
        <dbReference type="ARBA" id="ARBA00023015"/>
    </source>
</evidence>